<evidence type="ECO:0000256" key="12">
    <source>
        <dbReference type="RuleBase" id="RU362085"/>
    </source>
</evidence>
<dbReference type="GO" id="GO:0043139">
    <property type="term" value="F:5'-3' DNA helicase activity"/>
    <property type="evidence" value="ECO:0007669"/>
    <property type="project" value="UniProtKB-EC"/>
</dbReference>
<sequence length="457" mass="49385">MSRKDNTPPVQPGVLPPHSIPAEQGLIGGLLLDNQFFDRVIDVVKVQHFYDQAHRLIYQAMFDLYAQNKAVDLITVADSLAAKGTLEQAGGFAYLAEVANGAISTAAISSYAKIIRSKAVLRHLGAACNRILQTIHDPGTKKAEEILDEAEALMLRVTGKIIGQEDGPVPARDFVGAVFRDATAVPSPNGLQGLSTGLSGLDQITLGLCPADFIVIGARPSHGKTTLALNIAEEVGLRRGLPVLIFSPEMPKEQLSLRMLSSMSGIKHSTLRTRNISAVEKDVFASSLAKLSAAPIYIDDSARLDANALRARARRTAKRAGSLALVIVDYIQLMATADEVDNATRNLEVQGISRSIKALAKELNVPVIAVSQLNRSVDRRSNQRPILSDLRDSGSIEQDADVIIFLYREGATKSEEQSAESEAELIVAKQRNGPIGSVKVLFKPETLSFRNTPRKEN</sequence>
<keyword evidence="5 12" id="KW-0378">Hydrolase</keyword>
<dbReference type="CDD" id="cd00984">
    <property type="entry name" value="DnaB_C"/>
    <property type="match status" value="1"/>
</dbReference>
<evidence type="ECO:0000256" key="4">
    <source>
        <dbReference type="ARBA" id="ARBA00022741"/>
    </source>
</evidence>
<evidence type="ECO:0000256" key="10">
    <source>
        <dbReference type="ARBA" id="ARBA00048954"/>
    </source>
</evidence>
<keyword evidence="9" id="KW-0413">Isomerase</keyword>
<dbReference type="AlphaFoldDB" id="Q5NWX1"/>
<dbReference type="SUPFAM" id="SSF48024">
    <property type="entry name" value="N-terminal domain of DnaB helicase"/>
    <property type="match status" value="1"/>
</dbReference>
<dbReference type="InterPro" id="IPR003593">
    <property type="entry name" value="AAA+_ATPase"/>
</dbReference>
<dbReference type="Pfam" id="PF03796">
    <property type="entry name" value="DnaB_C"/>
    <property type="match status" value="1"/>
</dbReference>
<dbReference type="NCBIfam" id="TIGR03600">
    <property type="entry name" value="phage_DnaB"/>
    <property type="match status" value="1"/>
</dbReference>
<gene>
    <name evidence="14" type="primary">dnaB</name>
    <name evidence="14" type="ORF">p1B257</name>
</gene>
<evidence type="ECO:0000259" key="13">
    <source>
        <dbReference type="PROSITE" id="PS51199"/>
    </source>
</evidence>
<dbReference type="GO" id="GO:0005829">
    <property type="term" value="C:cytosol"/>
    <property type="evidence" value="ECO:0007669"/>
    <property type="project" value="TreeGrafter"/>
</dbReference>
<keyword evidence="6 12" id="KW-0347">Helicase</keyword>
<dbReference type="SUPFAM" id="SSF52540">
    <property type="entry name" value="P-loop containing nucleoside triphosphate hydrolases"/>
    <property type="match status" value="1"/>
</dbReference>
<dbReference type="GO" id="GO:0003677">
    <property type="term" value="F:DNA binding"/>
    <property type="evidence" value="ECO:0007669"/>
    <property type="project" value="UniProtKB-UniRule"/>
</dbReference>
<keyword evidence="4 12" id="KW-0547">Nucleotide-binding</keyword>
<keyword evidence="7 12" id="KW-0067">ATP-binding</keyword>
<dbReference type="InterPro" id="IPR036185">
    <property type="entry name" value="DNA_heli_DnaB-like_N_sf"/>
</dbReference>
<keyword evidence="15" id="KW-1185">Reference proteome</keyword>
<dbReference type="EMBL" id="CR555307">
    <property type="protein sequence ID" value="CAI10443.1"/>
    <property type="molecule type" value="Genomic_DNA"/>
</dbReference>
<feature type="domain" description="SF4 helicase" evidence="13">
    <location>
        <begin position="187"/>
        <end position="456"/>
    </location>
</feature>
<evidence type="ECO:0000256" key="9">
    <source>
        <dbReference type="ARBA" id="ARBA00023235"/>
    </source>
</evidence>
<dbReference type="InterPro" id="IPR007692">
    <property type="entry name" value="DNA_helicase_DnaB"/>
</dbReference>
<dbReference type="PROSITE" id="PS51199">
    <property type="entry name" value="SF4_HELICASE"/>
    <property type="match status" value="1"/>
</dbReference>
<organism evidence="14 15">
    <name type="scientific">Aromatoleum aromaticum (strain DSM 19018 / LMG 30748 / EbN1)</name>
    <name type="common">Azoarcus sp. (strain EbN1)</name>
    <dbReference type="NCBI Taxonomy" id="76114"/>
    <lineage>
        <taxon>Bacteria</taxon>
        <taxon>Pseudomonadati</taxon>
        <taxon>Pseudomonadota</taxon>
        <taxon>Betaproteobacteria</taxon>
        <taxon>Rhodocyclales</taxon>
        <taxon>Rhodocyclaceae</taxon>
        <taxon>Aromatoleum</taxon>
    </lineage>
</organism>
<evidence type="ECO:0000256" key="8">
    <source>
        <dbReference type="ARBA" id="ARBA00023125"/>
    </source>
</evidence>
<dbReference type="Proteomes" id="UP000006552">
    <property type="component" value="Plasmid 1"/>
</dbReference>
<dbReference type="Gene3D" id="3.40.50.300">
    <property type="entry name" value="P-loop containing nucleotide triphosphate hydrolases"/>
    <property type="match status" value="1"/>
</dbReference>
<geneLocation type="plasmid" evidence="15">
    <name>pAzo1</name>
</geneLocation>
<dbReference type="InterPro" id="IPR027417">
    <property type="entry name" value="P-loop_NTPase"/>
</dbReference>
<comment type="similarity">
    <text evidence="1 12">Belongs to the helicase family. DnaB subfamily.</text>
</comment>
<evidence type="ECO:0000256" key="3">
    <source>
        <dbReference type="ARBA" id="ARBA00022705"/>
    </source>
</evidence>
<dbReference type="GO" id="GO:1990077">
    <property type="term" value="C:primosome complex"/>
    <property type="evidence" value="ECO:0007669"/>
    <property type="project" value="UniProtKB-UniRule"/>
</dbReference>
<dbReference type="Gene3D" id="1.10.860.10">
    <property type="entry name" value="DNAb Helicase, Chain A"/>
    <property type="match status" value="1"/>
</dbReference>
<evidence type="ECO:0000256" key="6">
    <source>
        <dbReference type="ARBA" id="ARBA00022806"/>
    </source>
</evidence>
<dbReference type="NCBIfam" id="TIGR00665">
    <property type="entry name" value="DnaB"/>
    <property type="match status" value="1"/>
</dbReference>
<keyword evidence="14" id="KW-0614">Plasmid</keyword>
<comment type="catalytic activity">
    <reaction evidence="10 12">
        <text>ATP + H2O = ADP + phosphate + H(+)</text>
        <dbReference type="Rhea" id="RHEA:13065"/>
        <dbReference type="ChEBI" id="CHEBI:15377"/>
        <dbReference type="ChEBI" id="CHEBI:15378"/>
        <dbReference type="ChEBI" id="CHEBI:30616"/>
        <dbReference type="ChEBI" id="CHEBI:43474"/>
        <dbReference type="ChEBI" id="CHEBI:456216"/>
        <dbReference type="EC" id="5.6.2.3"/>
    </reaction>
</comment>
<protein>
    <recommendedName>
        <fullName evidence="11 12">Replicative DNA helicase</fullName>
        <ecNumber evidence="11 12">5.6.2.3</ecNumber>
    </recommendedName>
</protein>
<evidence type="ECO:0000313" key="14">
    <source>
        <dbReference type="EMBL" id="CAI10443.1"/>
    </source>
</evidence>
<dbReference type="HOGENOM" id="CLU_005373_0_0_4"/>
<dbReference type="InterPro" id="IPR016136">
    <property type="entry name" value="DNA_helicase_N/primase_C"/>
</dbReference>
<evidence type="ECO:0000256" key="5">
    <source>
        <dbReference type="ARBA" id="ARBA00022801"/>
    </source>
</evidence>
<comment type="function">
    <text evidence="12">The main replicative DNA helicase, it participates in initiation and elongation during chromosome replication. Travels ahead of the DNA replisome, separating dsDNA into templates for DNA synthesis. A processive ATP-dependent 5'-3' DNA helicase it has DNA-dependent ATPase activity.</text>
</comment>
<dbReference type="RefSeq" id="WP_011254736.1">
    <property type="nucleotide sequence ID" value="NC_006823.1"/>
</dbReference>
<proteinExistence type="inferred from homology"/>
<dbReference type="GO" id="GO:0016887">
    <property type="term" value="F:ATP hydrolysis activity"/>
    <property type="evidence" value="ECO:0007669"/>
    <property type="project" value="RHEA"/>
</dbReference>
<name>Q5NWX1_AROAE</name>
<evidence type="ECO:0000256" key="11">
    <source>
        <dbReference type="NCBIfam" id="TIGR00665"/>
    </source>
</evidence>
<dbReference type="InterPro" id="IPR007693">
    <property type="entry name" value="DNA_helicase_DnaB-like_N"/>
</dbReference>
<reference evidence="14 15" key="1">
    <citation type="journal article" date="2005" name="Arch. Microbiol.">
        <title>The genome sequence of an anaerobic aromatic-degrading denitrifying bacterium, strain EbN1.</title>
        <authorList>
            <person name="Rabus R."/>
            <person name="Kube M."/>
            <person name="Heider J."/>
            <person name="Beck A."/>
            <person name="Heitmann K."/>
            <person name="Widdel F."/>
            <person name="Reinhardt R."/>
        </authorList>
    </citation>
    <scope>NUCLEOTIDE SEQUENCE [LARGE SCALE GENOMIC DNA]</scope>
    <source>
        <strain evidence="14 15">EbN1</strain>
        <plasmid evidence="15">Plasmid pAzo1</plasmid>
    </source>
</reference>
<accession>Q5NWX1</accession>
<dbReference type="PANTHER" id="PTHR30153">
    <property type="entry name" value="REPLICATIVE DNA HELICASE DNAB"/>
    <property type="match status" value="1"/>
</dbReference>
<keyword evidence="8 12" id="KW-0238">DNA-binding</keyword>
<evidence type="ECO:0000313" key="15">
    <source>
        <dbReference type="Proteomes" id="UP000006552"/>
    </source>
</evidence>
<dbReference type="Pfam" id="PF00772">
    <property type="entry name" value="DnaB"/>
    <property type="match status" value="1"/>
</dbReference>
<dbReference type="GO" id="GO:0006269">
    <property type="term" value="P:DNA replication, synthesis of primer"/>
    <property type="evidence" value="ECO:0007669"/>
    <property type="project" value="UniProtKB-UniRule"/>
</dbReference>
<dbReference type="InterPro" id="IPR007694">
    <property type="entry name" value="DNA_helicase_DnaB-like_C"/>
</dbReference>
<dbReference type="InterPro" id="IPR019889">
    <property type="entry name" value="DNA_helicase_DnaB-like_phg"/>
</dbReference>
<dbReference type="EC" id="5.6.2.3" evidence="11 12"/>
<keyword evidence="3 12" id="KW-0235">DNA replication</keyword>
<evidence type="ECO:0000256" key="1">
    <source>
        <dbReference type="ARBA" id="ARBA00008428"/>
    </source>
</evidence>
<dbReference type="OrthoDB" id="9773982at2"/>
<evidence type="ECO:0000256" key="2">
    <source>
        <dbReference type="ARBA" id="ARBA00022515"/>
    </source>
</evidence>
<dbReference type="KEGG" id="eba:p1B257"/>
<evidence type="ECO:0000256" key="7">
    <source>
        <dbReference type="ARBA" id="ARBA00022840"/>
    </source>
</evidence>
<keyword evidence="2 12" id="KW-0639">Primosome</keyword>
<dbReference type="PANTHER" id="PTHR30153:SF2">
    <property type="entry name" value="REPLICATIVE DNA HELICASE"/>
    <property type="match status" value="1"/>
</dbReference>
<dbReference type="GO" id="GO:0005524">
    <property type="term" value="F:ATP binding"/>
    <property type="evidence" value="ECO:0007669"/>
    <property type="project" value="UniProtKB-UniRule"/>
</dbReference>
<dbReference type="SMART" id="SM00382">
    <property type="entry name" value="AAA"/>
    <property type="match status" value="1"/>
</dbReference>